<keyword evidence="6 10" id="KW-0812">Transmembrane</keyword>
<keyword evidence="8 10" id="KW-1133">Transmembrane helix</keyword>
<keyword evidence="9 10" id="KW-0472">Membrane</keyword>
<dbReference type="InterPro" id="IPR021319">
    <property type="entry name" value="DUF2921"/>
</dbReference>
<evidence type="ECO:0000256" key="5">
    <source>
        <dbReference type="ARBA" id="ARBA00022679"/>
    </source>
</evidence>
<sequence>MFSGLPFHGVLLLCLCALSSCSPFEPSQGRNGDRAHGYRRFADVQRQCQPVLSTAVELRYYPEREPVFRRELERKLSFEKGDWRQQDAGHAPLLPFDGSDVATGGRVPPDPLRLATFVLTHVDADRVGTTAVNVNVSGVLVLSVARESAGDEIRPGARVPAASPEFEILPGSTMLKIPFEGVYTERVEGGGGGDGERVLCMVGSAVLPTRSTNDGAAGSSNWGQVSARTNLRPPVIADNNIVLMIRYPKWHTLTTRAVHGEMWSTNAVSDAAYFDTVRLMSKINVYNMGYQFQSDELVATACSPWPASDAMAVENHSGELHRGISMCEVLNRFATGATTWQCSSKDQPCRWPGPFEAGTAADGAGEALAVALQDVRCLPSSDADGSKYSARVSAVFRALSPREHRLTAVKRTSLDSKTLAVEGVWKATAGQACMVGCLGGGRNACHYRVCLYVPTTFSITRRSIILGRITSISAGGGEEETRPPLLLEQRVPSVRLWGVSDVFPFRMAYNYTKVEQAGEFLRRSGSAFSARDIVAKSLSLSYPKKGTTGDDEVTSLFRLGDELMLRFTALPDLFPSEWTERPALFLEMLSVEQAVGPITPPSFWHGSSMVPGDSGQPDEEPASSVRRSLLNVSAELRIVGKPFGWMTALSLEGVYNPEDGRMFLIGCWDVRLPGRNVSMSRDLEEGMDCSVEVKVEYPPTTTYRLIGSTAKVHITSTRSAGDPLYFGAVKLEALPLMYQKQWRAGSGGVINGALCIVVLSVAIAASLSQLRYLKSHADVAPYVSDAMLAVQFLGYGLPLITGSEALLEKVTFGSQATKPPPYSSYAAAAGTDDEVYRAIGQMSRALLLAALLLTLRIGHKVRRSRARMLARSPLEPWRVPADRKVLAYSSGAPLAAFSLAVALNGQAMSVEQLVALTQDLFLLPQMIGNAVWRVNCKPLAGSYYLGITAARVLPHAYDYLRPPAVDPYSDQYSNEYLQMSRPVDLVVPLVAIVLALVVYVQQRWNYAMVSRMCKAEQKKLQHIF</sequence>
<keyword evidence="15" id="KW-1185">Reference proteome</keyword>
<evidence type="ECO:0000256" key="2">
    <source>
        <dbReference type="ARBA" id="ARBA00004127"/>
    </source>
</evidence>
<evidence type="ECO:0000256" key="6">
    <source>
        <dbReference type="ARBA" id="ARBA00022692"/>
    </source>
</evidence>
<feature type="domain" description="DUF2921" evidence="13">
    <location>
        <begin position="627"/>
        <end position="729"/>
    </location>
</feature>
<dbReference type="OrthoDB" id="618601at2759"/>
<dbReference type="Pfam" id="PF25333">
    <property type="entry name" value="DUF2921_N"/>
    <property type="match status" value="3"/>
</dbReference>
<gene>
    <name evidence="14" type="ORF">GQ55_2G412400</name>
</gene>
<evidence type="ECO:0000256" key="7">
    <source>
        <dbReference type="ARBA" id="ARBA00022786"/>
    </source>
</evidence>
<proteinExistence type="predicted"/>
<feature type="transmembrane region" description="Helical" evidence="10">
    <location>
        <begin position="985"/>
        <end position="1002"/>
    </location>
</feature>
<keyword evidence="11" id="KW-0732">Signal</keyword>
<keyword evidence="5" id="KW-0808">Transferase</keyword>
<dbReference type="GO" id="GO:0061630">
    <property type="term" value="F:ubiquitin protein ligase activity"/>
    <property type="evidence" value="ECO:0007669"/>
    <property type="project" value="UniProtKB-EC"/>
</dbReference>
<protein>
    <recommendedName>
        <fullName evidence="4">RING-type E3 ubiquitin transferase</fullName>
        <ecNumber evidence="4">2.3.2.27</ecNumber>
    </recommendedName>
</protein>
<dbReference type="Proteomes" id="UP000244336">
    <property type="component" value="Chromosome 2"/>
</dbReference>
<dbReference type="AlphaFoldDB" id="A0A2T7EXV8"/>
<dbReference type="EC" id="2.3.2.27" evidence="4"/>
<reference evidence="14 15" key="1">
    <citation type="submission" date="2018-04" db="EMBL/GenBank/DDBJ databases">
        <title>WGS assembly of Panicum hallii var. hallii HAL2.</title>
        <authorList>
            <person name="Lovell J."/>
            <person name="Jenkins J."/>
            <person name="Lowry D."/>
            <person name="Mamidi S."/>
            <person name="Sreedasyam A."/>
            <person name="Weng X."/>
            <person name="Barry K."/>
            <person name="Bonette J."/>
            <person name="Campitelli B."/>
            <person name="Daum C."/>
            <person name="Gordon S."/>
            <person name="Gould B."/>
            <person name="Lipzen A."/>
            <person name="MacQueen A."/>
            <person name="Palacio-Mejia J."/>
            <person name="Plott C."/>
            <person name="Shakirov E."/>
            <person name="Shu S."/>
            <person name="Yoshinaga Y."/>
            <person name="Zane M."/>
            <person name="Rokhsar D."/>
            <person name="Grimwood J."/>
            <person name="Schmutz J."/>
            <person name="Juenger T."/>
        </authorList>
    </citation>
    <scope>NUCLEOTIDE SEQUENCE [LARGE SCALE GENOMIC DNA]</scope>
    <source>
        <strain evidence="15">cv. HAL2</strain>
    </source>
</reference>
<comment type="catalytic activity">
    <reaction evidence="1">
        <text>S-ubiquitinyl-[E2 ubiquitin-conjugating enzyme]-L-cysteine + [acceptor protein]-L-lysine = [E2 ubiquitin-conjugating enzyme]-L-cysteine + N(6)-ubiquitinyl-[acceptor protein]-L-lysine.</text>
        <dbReference type="EC" id="2.3.2.27"/>
    </reaction>
</comment>
<evidence type="ECO:0000313" key="15">
    <source>
        <dbReference type="Proteomes" id="UP000244336"/>
    </source>
</evidence>
<dbReference type="PANTHER" id="PTHR33389:SF3">
    <property type="entry name" value="OS07G0580700 PROTEIN"/>
    <property type="match status" value="1"/>
</dbReference>
<dbReference type="InterPro" id="IPR057425">
    <property type="entry name" value="DUF2921_N"/>
</dbReference>
<evidence type="ECO:0000256" key="1">
    <source>
        <dbReference type="ARBA" id="ARBA00000900"/>
    </source>
</evidence>
<dbReference type="Pfam" id="PF11145">
    <property type="entry name" value="DUF2921"/>
    <property type="match status" value="1"/>
</dbReference>
<feature type="domain" description="DUF2921" evidence="13">
    <location>
        <begin position="46"/>
        <end position="277"/>
    </location>
</feature>
<feature type="domain" description="DUF2921" evidence="13">
    <location>
        <begin position="301"/>
        <end position="476"/>
    </location>
</feature>
<feature type="signal peptide" evidence="11">
    <location>
        <begin position="1"/>
        <end position="21"/>
    </location>
</feature>
<dbReference type="STRING" id="1504633.A0A2T7EXV8"/>
<evidence type="ECO:0000256" key="4">
    <source>
        <dbReference type="ARBA" id="ARBA00012483"/>
    </source>
</evidence>
<comment type="subcellular location">
    <subcellularLocation>
        <location evidence="2">Endomembrane system</location>
        <topology evidence="2">Multi-pass membrane protein</topology>
    </subcellularLocation>
</comment>
<evidence type="ECO:0000256" key="10">
    <source>
        <dbReference type="SAM" id="Phobius"/>
    </source>
</evidence>
<name>A0A2T7EXV8_9POAL</name>
<dbReference type="GO" id="GO:0012505">
    <property type="term" value="C:endomembrane system"/>
    <property type="evidence" value="ECO:0007669"/>
    <property type="project" value="UniProtKB-SubCell"/>
</dbReference>
<dbReference type="EMBL" id="CM009750">
    <property type="protein sequence ID" value="PUZ72662.1"/>
    <property type="molecule type" value="Genomic_DNA"/>
</dbReference>
<feature type="chain" id="PRO_5015605722" description="RING-type E3 ubiquitin transferase" evidence="11">
    <location>
        <begin position="22"/>
        <end position="1024"/>
    </location>
</feature>
<evidence type="ECO:0000256" key="11">
    <source>
        <dbReference type="SAM" id="SignalP"/>
    </source>
</evidence>
<evidence type="ECO:0000259" key="13">
    <source>
        <dbReference type="Pfam" id="PF25333"/>
    </source>
</evidence>
<evidence type="ECO:0000313" key="14">
    <source>
        <dbReference type="EMBL" id="PUZ72662.1"/>
    </source>
</evidence>
<evidence type="ECO:0000256" key="8">
    <source>
        <dbReference type="ARBA" id="ARBA00022989"/>
    </source>
</evidence>
<keyword evidence="7" id="KW-0833">Ubl conjugation pathway</keyword>
<evidence type="ECO:0000256" key="9">
    <source>
        <dbReference type="ARBA" id="ARBA00023136"/>
    </source>
</evidence>
<organism evidence="14 15">
    <name type="scientific">Panicum hallii var. hallii</name>
    <dbReference type="NCBI Taxonomy" id="1504633"/>
    <lineage>
        <taxon>Eukaryota</taxon>
        <taxon>Viridiplantae</taxon>
        <taxon>Streptophyta</taxon>
        <taxon>Embryophyta</taxon>
        <taxon>Tracheophyta</taxon>
        <taxon>Spermatophyta</taxon>
        <taxon>Magnoliopsida</taxon>
        <taxon>Liliopsida</taxon>
        <taxon>Poales</taxon>
        <taxon>Poaceae</taxon>
        <taxon>PACMAD clade</taxon>
        <taxon>Panicoideae</taxon>
        <taxon>Panicodae</taxon>
        <taxon>Paniceae</taxon>
        <taxon>Panicinae</taxon>
        <taxon>Panicum</taxon>
        <taxon>Panicum sect. Panicum</taxon>
    </lineage>
</organism>
<comment type="pathway">
    <text evidence="3">Protein modification; protein ubiquitination.</text>
</comment>
<dbReference type="Gramene" id="PUZ72662">
    <property type="protein sequence ID" value="PUZ72662"/>
    <property type="gene ID" value="GQ55_2G412400"/>
</dbReference>
<accession>A0A2T7EXV8</accession>
<evidence type="ECO:0000256" key="3">
    <source>
        <dbReference type="ARBA" id="ARBA00004906"/>
    </source>
</evidence>
<evidence type="ECO:0000259" key="12">
    <source>
        <dbReference type="Pfam" id="PF11145"/>
    </source>
</evidence>
<dbReference type="PANTHER" id="PTHR33389">
    <property type="entry name" value="FAMILY PROTEIN, PUTATIVE (DUF2921)-RELATED"/>
    <property type="match status" value="1"/>
</dbReference>
<feature type="domain" description="SWEET-like" evidence="12">
    <location>
        <begin position="750"/>
        <end position="1007"/>
    </location>
</feature>